<accession>A0A7G9WH30</accession>
<feature type="binding site" evidence="2">
    <location>
        <position position="57"/>
    </location>
    <ligand>
        <name>substrate</name>
    </ligand>
</feature>
<feature type="active site" evidence="1">
    <location>
        <position position="38"/>
    </location>
</feature>
<dbReference type="EMBL" id="CP060696">
    <property type="protein sequence ID" value="QNO17992.1"/>
    <property type="molecule type" value="Genomic_DNA"/>
</dbReference>
<sequence length="125" mass="13316">MTEKVVFTQTVTEEMLAVNVGSGSLRVLATPTVCALFEKAAVQLAQQFLPEDQTTVGCSISVEHTAPTPLGMQVTITAEMTAHEGRNFSFELMAEDEAGVCASGTHSRVAVSSEHFQQKADAKAK</sequence>
<dbReference type="AlphaFoldDB" id="A0A7G9WH30"/>
<evidence type="ECO:0000256" key="1">
    <source>
        <dbReference type="PIRSR" id="PIRSR014972-1"/>
    </source>
</evidence>
<name>A0A7G9WH30_9FIRM</name>
<dbReference type="InterPro" id="IPR025540">
    <property type="entry name" value="FlK"/>
</dbReference>
<dbReference type="KEGG" id="caml:H6X83_13940"/>
<evidence type="ECO:0000313" key="5">
    <source>
        <dbReference type="Proteomes" id="UP000516046"/>
    </source>
</evidence>
<reference evidence="4 5" key="1">
    <citation type="submission" date="2020-08" db="EMBL/GenBank/DDBJ databases">
        <authorList>
            <person name="Ren C."/>
            <person name="Gu Y."/>
            <person name="Xu Y."/>
        </authorList>
    </citation>
    <scope>NUCLEOTIDE SEQUENCE [LARGE SCALE GENOMIC DNA]</scope>
    <source>
        <strain evidence="4 5">LBM18003</strain>
    </source>
</reference>
<protein>
    <submittedName>
        <fullName evidence="4">Thioesterase family protein</fullName>
    </submittedName>
</protein>
<proteinExistence type="predicted"/>
<feature type="active site" evidence="1">
    <location>
        <position position="64"/>
    </location>
</feature>
<evidence type="ECO:0000259" key="3">
    <source>
        <dbReference type="Pfam" id="PF22636"/>
    </source>
</evidence>
<organism evidence="4 5">
    <name type="scientific">Caproicibacterium amylolyticum</name>
    <dbReference type="NCBI Taxonomy" id="2766537"/>
    <lineage>
        <taxon>Bacteria</taxon>
        <taxon>Bacillati</taxon>
        <taxon>Bacillota</taxon>
        <taxon>Clostridia</taxon>
        <taxon>Eubacteriales</taxon>
        <taxon>Oscillospiraceae</taxon>
        <taxon>Caproicibacterium</taxon>
    </lineage>
</organism>
<dbReference type="Proteomes" id="UP000516046">
    <property type="component" value="Chromosome"/>
</dbReference>
<dbReference type="PANTHER" id="PTHR36934">
    <property type="entry name" value="BLR0278 PROTEIN"/>
    <property type="match status" value="1"/>
</dbReference>
<feature type="binding site" evidence="2">
    <location>
        <position position="108"/>
    </location>
    <ligand>
        <name>substrate</name>
    </ligand>
</feature>
<evidence type="ECO:0000256" key="2">
    <source>
        <dbReference type="PIRSR" id="PIRSR014972-2"/>
    </source>
</evidence>
<feature type="active site" evidence="1">
    <location>
        <position position="30"/>
    </location>
</feature>
<dbReference type="PIRSF" id="PIRSF014972">
    <property type="entry name" value="FlK"/>
    <property type="match status" value="1"/>
</dbReference>
<dbReference type="PANTHER" id="PTHR36934:SF1">
    <property type="entry name" value="THIOESTERASE DOMAIN-CONTAINING PROTEIN"/>
    <property type="match status" value="1"/>
</dbReference>
<dbReference type="Gene3D" id="3.10.129.10">
    <property type="entry name" value="Hotdog Thioesterase"/>
    <property type="match status" value="1"/>
</dbReference>
<dbReference type="InterPro" id="IPR029069">
    <property type="entry name" value="HotDog_dom_sf"/>
</dbReference>
<dbReference type="SUPFAM" id="SSF54637">
    <property type="entry name" value="Thioesterase/thiol ester dehydrase-isomerase"/>
    <property type="match status" value="1"/>
</dbReference>
<dbReference type="InterPro" id="IPR054485">
    <property type="entry name" value="FlK-like_dom"/>
</dbReference>
<feature type="binding site" evidence="2">
    <location>
        <position position="57"/>
    </location>
    <ligand>
        <name>CoA</name>
        <dbReference type="ChEBI" id="CHEBI:57287"/>
    </ligand>
</feature>
<dbReference type="RefSeq" id="WP_212507057.1">
    <property type="nucleotide sequence ID" value="NZ_CP060696.1"/>
</dbReference>
<feature type="domain" description="Fluoroacetyl-CoA-specific thioesterase-like" evidence="3">
    <location>
        <begin position="11"/>
        <end position="114"/>
    </location>
</feature>
<dbReference type="Pfam" id="PF22636">
    <property type="entry name" value="FlK"/>
    <property type="match status" value="1"/>
</dbReference>
<evidence type="ECO:0000313" key="4">
    <source>
        <dbReference type="EMBL" id="QNO17992.1"/>
    </source>
</evidence>
<gene>
    <name evidence="4" type="ORF">H6X83_13940</name>
</gene>
<keyword evidence="5" id="KW-1185">Reference proteome</keyword>